<protein>
    <submittedName>
        <fullName evidence="6">ADP-ribosylation factor family protein</fullName>
    </submittedName>
</protein>
<keyword evidence="2 3" id="KW-0342">GTP-binding</keyword>
<dbReference type="GO" id="GO:0097500">
    <property type="term" value="P:receptor localization to non-motile cilium"/>
    <property type="evidence" value="ECO:0007669"/>
    <property type="project" value="TreeGrafter"/>
</dbReference>
<dbReference type="Pfam" id="PF00025">
    <property type="entry name" value="Arf"/>
    <property type="match status" value="1"/>
</dbReference>
<dbReference type="CDD" id="cd00878">
    <property type="entry name" value="Arf_Arl"/>
    <property type="match status" value="1"/>
</dbReference>
<feature type="binding site" evidence="3">
    <location>
        <begin position="132"/>
        <end position="135"/>
    </location>
    <ligand>
        <name>GTP</name>
        <dbReference type="ChEBI" id="CHEBI:37565"/>
    </ligand>
</feature>
<dbReference type="PANTHER" id="PTHR46090">
    <property type="entry name" value="ADP-RIBOSYLATION FACTOR-LIKE PROTEIN 13B"/>
    <property type="match status" value="1"/>
</dbReference>
<name>A0A1S0THZ0_LOALO</name>
<dbReference type="InterPro" id="IPR051995">
    <property type="entry name" value="Ciliary_GTPase"/>
</dbReference>
<dbReference type="GO" id="GO:0060170">
    <property type="term" value="C:ciliary membrane"/>
    <property type="evidence" value="ECO:0007669"/>
    <property type="project" value="TreeGrafter"/>
</dbReference>
<dbReference type="GO" id="GO:0046872">
    <property type="term" value="F:metal ion binding"/>
    <property type="evidence" value="ECO:0007669"/>
    <property type="project" value="UniProtKB-KW"/>
</dbReference>
<dbReference type="InParanoid" id="A0A1S0THZ0"/>
<organism evidence="6">
    <name type="scientific">Loa loa</name>
    <name type="common">Eye worm</name>
    <name type="synonym">Filaria loa</name>
    <dbReference type="NCBI Taxonomy" id="7209"/>
    <lineage>
        <taxon>Eukaryota</taxon>
        <taxon>Metazoa</taxon>
        <taxon>Ecdysozoa</taxon>
        <taxon>Nematoda</taxon>
        <taxon>Chromadorea</taxon>
        <taxon>Rhabditida</taxon>
        <taxon>Spirurina</taxon>
        <taxon>Spiruromorpha</taxon>
        <taxon>Filarioidea</taxon>
        <taxon>Onchocercidae</taxon>
        <taxon>Loa</taxon>
    </lineage>
</organism>
<dbReference type="SMART" id="SM00177">
    <property type="entry name" value="ARF"/>
    <property type="match status" value="1"/>
</dbReference>
<gene>
    <name evidence="6" type="ORF">LOAG_14826</name>
</gene>
<proteinExistence type="inferred from homology"/>
<dbReference type="KEGG" id="loa:LOAG_14826"/>
<keyword evidence="4" id="KW-0460">Magnesium</keyword>
<feature type="binding site" evidence="3">
    <location>
        <position position="76"/>
    </location>
    <ligand>
        <name>GTP</name>
        <dbReference type="ChEBI" id="CHEBI:37565"/>
    </ligand>
</feature>
<dbReference type="Gene3D" id="3.40.50.300">
    <property type="entry name" value="P-loop containing nucleotide triphosphate hydrolases"/>
    <property type="match status" value="1"/>
</dbReference>
<dbReference type="InterPro" id="IPR027417">
    <property type="entry name" value="P-loop_NTPase"/>
</dbReference>
<comment type="similarity">
    <text evidence="5">Belongs to the small GTPase superfamily. Arf family.</text>
</comment>
<evidence type="ECO:0000256" key="5">
    <source>
        <dbReference type="RuleBase" id="RU003925"/>
    </source>
</evidence>
<dbReference type="GO" id="GO:0097730">
    <property type="term" value="C:non-motile cilium"/>
    <property type="evidence" value="ECO:0007669"/>
    <property type="project" value="TreeGrafter"/>
</dbReference>
<evidence type="ECO:0000256" key="4">
    <source>
        <dbReference type="PIRSR" id="PIRSR606689-2"/>
    </source>
</evidence>
<evidence type="ECO:0000256" key="3">
    <source>
        <dbReference type="PIRSR" id="PIRSR606689-1"/>
    </source>
</evidence>
<dbReference type="AlphaFoldDB" id="A0A1S0THZ0"/>
<dbReference type="OrthoDB" id="14717at2759"/>
<dbReference type="GO" id="GO:0003924">
    <property type="term" value="F:GTPase activity"/>
    <property type="evidence" value="ECO:0007669"/>
    <property type="project" value="InterPro"/>
</dbReference>
<feature type="binding site" evidence="3">
    <location>
        <begin position="30"/>
        <end position="37"/>
    </location>
    <ligand>
        <name>GTP</name>
        <dbReference type="ChEBI" id="CHEBI:37565"/>
    </ligand>
</feature>
<keyword evidence="1 3" id="KW-0547">Nucleotide-binding</keyword>
<dbReference type="EMBL" id="JH712717">
    <property type="protein sequence ID" value="EFO13702.1"/>
    <property type="molecule type" value="Genomic_DNA"/>
</dbReference>
<dbReference type="CTD" id="9952309"/>
<dbReference type="PRINTS" id="PR00328">
    <property type="entry name" value="SAR1GTPBP"/>
</dbReference>
<dbReference type="RefSeq" id="XP_003150367.1">
    <property type="nucleotide sequence ID" value="XM_003150319.1"/>
</dbReference>
<feature type="binding site" evidence="4">
    <location>
        <position position="54"/>
    </location>
    <ligand>
        <name>Mg(2+)</name>
        <dbReference type="ChEBI" id="CHEBI:18420"/>
    </ligand>
</feature>
<evidence type="ECO:0000256" key="2">
    <source>
        <dbReference type="ARBA" id="ARBA00023134"/>
    </source>
</evidence>
<dbReference type="GeneID" id="9952309"/>
<dbReference type="PROSITE" id="PS51417">
    <property type="entry name" value="ARF"/>
    <property type="match status" value="1"/>
</dbReference>
<dbReference type="GO" id="GO:1905515">
    <property type="term" value="P:non-motile cilium assembly"/>
    <property type="evidence" value="ECO:0007669"/>
    <property type="project" value="TreeGrafter"/>
</dbReference>
<dbReference type="NCBIfam" id="TIGR00231">
    <property type="entry name" value="small_GTP"/>
    <property type="match status" value="1"/>
</dbReference>
<keyword evidence="4" id="KW-0479">Metal-binding</keyword>
<sequence length="231" mass="26796">MGNCVGGFRIHKKKLQHHKKARKIRICILGIDGAGKTTTICALASGEINDILPTNGFTLQQFRYRKAEIIAYDLGGDERIRSIWKNYYPEVFGVIYVIDGSEQNRIEESGQLLKDAISDENLNNKPFLVILNKKDRGRCIDEIQLTDRFNLHNLANRYRTQIRVEICQTNTGSGRMIDISLKNGFEWLLEQIYHDYVVLEERVNEALKKLKRQQDEQRIKRQHHLAATISR</sequence>
<dbReference type="InterPro" id="IPR006689">
    <property type="entry name" value="Small_GTPase_ARF/SAR"/>
</dbReference>
<dbReference type="InterPro" id="IPR005225">
    <property type="entry name" value="Small_GTP-bd"/>
</dbReference>
<accession>A0A1S0THZ0</accession>
<evidence type="ECO:0000313" key="6">
    <source>
        <dbReference type="EMBL" id="EFO13702.1"/>
    </source>
</evidence>
<dbReference type="SMART" id="SM00178">
    <property type="entry name" value="SAR"/>
    <property type="match status" value="1"/>
</dbReference>
<evidence type="ECO:0000256" key="1">
    <source>
        <dbReference type="ARBA" id="ARBA00022741"/>
    </source>
</evidence>
<reference evidence="6" key="1">
    <citation type="submission" date="2012-04" db="EMBL/GenBank/DDBJ databases">
        <title>The Genome Sequence of Loa loa.</title>
        <authorList>
            <consortium name="The Broad Institute Genome Sequencing Platform"/>
            <consortium name="Broad Institute Genome Sequencing Center for Infectious Disease"/>
            <person name="Nutman T.B."/>
            <person name="Fink D.L."/>
            <person name="Russ C."/>
            <person name="Young S."/>
            <person name="Zeng Q."/>
            <person name="Gargeya S."/>
            <person name="Alvarado L."/>
            <person name="Berlin A."/>
            <person name="Chapman S.B."/>
            <person name="Chen Z."/>
            <person name="Freedman E."/>
            <person name="Gellesch M."/>
            <person name="Goldberg J."/>
            <person name="Griggs A."/>
            <person name="Gujja S."/>
            <person name="Heilman E.R."/>
            <person name="Heiman D."/>
            <person name="Howarth C."/>
            <person name="Mehta T."/>
            <person name="Neiman D."/>
            <person name="Pearson M."/>
            <person name="Roberts A."/>
            <person name="Saif S."/>
            <person name="Shea T."/>
            <person name="Shenoy N."/>
            <person name="Sisk P."/>
            <person name="Stolte C."/>
            <person name="Sykes S."/>
            <person name="White J."/>
            <person name="Yandava C."/>
            <person name="Haas B."/>
            <person name="Henn M.R."/>
            <person name="Nusbaum C."/>
            <person name="Birren B."/>
        </authorList>
    </citation>
    <scope>NUCLEOTIDE SEQUENCE [LARGE SCALE GENOMIC DNA]</scope>
</reference>
<dbReference type="GO" id="GO:0005525">
    <property type="term" value="F:GTP binding"/>
    <property type="evidence" value="ECO:0007669"/>
    <property type="project" value="UniProtKB-KW"/>
</dbReference>
<dbReference type="SUPFAM" id="SSF52540">
    <property type="entry name" value="P-loop containing nucleoside triphosphate hydrolases"/>
    <property type="match status" value="1"/>
</dbReference>
<dbReference type="PANTHER" id="PTHR46090:SF2">
    <property type="entry name" value="ADP-RIBOSYLATION FACTOR-LIKE PROTEIN 13B"/>
    <property type="match status" value="1"/>
</dbReference>
<feature type="binding site" evidence="4">
    <location>
        <position position="37"/>
    </location>
    <ligand>
        <name>Mg(2+)</name>
        <dbReference type="ChEBI" id="CHEBI:18420"/>
    </ligand>
</feature>
<dbReference type="OMA" id="YRTQIRV"/>